<reference evidence="5 6" key="1">
    <citation type="submission" date="2019-03" db="EMBL/GenBank/DDBJ databases">
        <title>Genomic Encyclopedia of Type Strains, Phase IV (KMG-IV): sequencing the most valuable type-strain genomes for metagenomic binning, comparative biology and taxonomic classification.</title>
        <authorList>
            <person name="Goeker M."/>
        </authorList>
    </citation>
    <scope>NUCLEOTIDE SEQUENCE [LARGE SCALE GENOMIC DNA]</scope>
    <source>
        <strain evidence="5 6">DSM 16326</strain>
    </source>
</reference>
<evidence type="ECO:0000313" key="6">
    <source>
        <dbReference type="Proteomes" id="UP000294914"/>
    </source>
</evidence>
<dbReference type="GO" id="GO:0006355">
    <property type="term" value="P:regulation of DNA-templated transcription"/>
    <property type="evidence" value="ECO:0007669"/>
    <property type="project" value="InterPro"/>
</dbReference>
<accession>A0A4V6QBU8</accession>
<evidence type="ECO:0000256" key="3">
    <source>
        <dbReference type="ARBA" id="ARBA00029540"/>
    </source>
</evidence>
<dbReference type="PRINTS" id="PR01590">
    <property type="entry name" value="HTHFIS"/>
</dbReference>
<dbReference type="NCBIfam" id="NF001659">
    <property type="entry name" value="PRK00430.1"/>
    <property type="match status" value="1"/>
</dbReference>
<keyword evidence="6" id="KW-1185">Reference proteome</keyword>
<dbReference type="Gene3D" id="1.10.10.60">
    <property type="entry name" value="Homeodomain-like"/>
    <property type="match status" value="1"/>
</dbReference>
<sequence length="98" mass="11129">MNEAVLMENAVLTNNDDITDSAQKPLRNCVEDAMENYFHQLEGHPTNDLYKMVLAELEEPLFRAVLKHTGGNQSKASEMLGINRGTLRKKLKQYGLHE</sequence>
<proteinExistence type="inferred from homology"/>
<feature type="domain" description="DNA binding HTH" evidence="4">
    <location>
        <begin position="54"/>
        <end position="94"/>
    </location>
</feature>
<evidence type="ECO:0000256" key="2">
    <source>
        <dbReference type="ARBA" id="ARBA00023125"/>
    </source>
</evidence>
<dbReference type="SUPFAM" id="SSF46689">
    <property type="entry name" value="Homeodomain-like"/>
    <property type="match status" value="1"/>
</dbReference>
<evidence type="ECO:0000256" key="1">
    <source>
        <dbReference type="ARBA" id="ARBA00008559"/>
    </source>
</evidence>
<dbReference type="InterPro" id="IPR009057">
    <property type="entry name" value="Homeodomain-like_sf"/>
</dbReference>
<protein>
    <recommendedName>
        <fullName evidence="3">Putative Fis-like DNA-binding protein</fullName>
    </recommendedName>
</protein>
<dbReference type="Proteomes" id="UP000294914">
    <property type="component" value="Unassembled WGS sequence"/>
</dbReference>
<dbReference type="RefSeq" id="WP_134084786.1">
    <property type="nucleotide sequence ID" value="NZ_SOQX01000007.1"/>
</dbReference>
<evidence type="ECO:0000313" key="5">
    <source>
        <dbReference type="EMBL" id="TDX99594.1"/>
    </source>
</evidence>
<dbReference type="PRINTS" id="PR01591">
    <property type="entry name" value="DNABINDNGFIS"/>
</dbReference>
<gene>
    <name evidence="5" type="ORF">EDC23_2378</name>
</gene>
<dbReference type="InterPro" id="IPR050207">
    <property type="entry name" value="Trans_regulatory_Fis"/>
</dbReference>
<comment type="caution">
    <text evidence="5">The sequence shown here is derived from an EMBL/GenBank/DDBJ whole genome shotgun (WGS) entry which is preliminary data.</text>
</comment>
<dbReference type="EMBL" id="SOQX01000007">
    <property type="protein sequence ID" value="TDX99594.1"/>
    <property type="molecule type" value="Genomic_DNA"/>
</dbReference>
<dbReference type="AlphaFoldDB" id="A0A4V6QBU8"/>
<dbReference type="PIRSF" id="PIRSF002097">
    <property type="entry name" value="DNA-binding_Fis"/>
    <property type="match status" value="1"/>
</dbReference>
<dbReference type="PANTHER" id="PTHR47918">
    <property type="entry name" value="DNA-BINDING PROTEIN FIS"/>
    <property type="match status" value="1"/>
</dbReference>
<evidence type="ECO:0000259" key="4">
    <source>
        <dbReference type="Pfam" id="PF02954"/>
    </source>
</evidence>
<dbReference type="Pfam" id="PF02954">
    <property type="entry name" value="HTH_8"/>
    <property type="match status" value="1"/>
</dbReference>
<organism evidence="5 6">
    <name type="scientific">Thiohalophilus thiocyanatoxydans</name>
    <dbReference type="NCBI Taxonomy" id="381308"/>
    <lineage>
        <taxon>Bacteria</taxon>
        <taxon>Pseudomonadati</taxon>
        <taxon>Pseudomonadota</taxon>
        <taxon>Gammaproteobacteria</taxon>
        <taxon>Thiohalomonadales</taxon>
        <taxon>Thiohalophilaceae</taxon>
        <taxon>Thiohalophilus</taxon>
    </lineage>
</organism>
<comment type="similarity">
    <text evidence="1">Belongs to the transcriptional regulatory Fis family.</text>
</comment>
<dbReference type="GO" id="GO:0043565">
    <property type="term" value="F:sequence-specific DNA binding"/>
    <property type="evidence" value="ECO:0007669"/>
    <property type="project" value="InterPro"/>
</dbReference>
<dbReference type="OrthoDB" id="9802388at2"/>
<dbReference type="InterPro" id="IPR002197">
    <property type="entry name" value="HTH_Fis"/>
</dbReference>
<dbReference type="PANTHER" id="PTHR47918:SF1">
    <property type="entry name" value="DNA-BINDING PROTEIN FIS"/>
    <property type="match status" value="1"/>
</dbReference>
<name>A0A4V6QBU8_9GAMM</name>
<keyword evidence="2 5" id="KW-0238">DNA-binding</keyword>
<dbReference type="InterPro" id="IPR005412">
    <property type="entry name" value="Fis_DNA-bd"/>
</dbReference>